<dbReference type="GO" id="GO:0016787">
    <property type="term" value="F:hydrolase activity"/>
    <property type="evidence" value="ECO:0007669"/>
    <property type="project" value="UniProtKB-KW"/>
</dbReference>
<dbReference type="PRINTS" id="PR00111">
    <property type="entry name" value="ABHYDROLASE"/>
</dbReference>
<dbReference type="Pfam" id="PF00561">
    <property type="entry name" value="Abhydrolase_1"/>
    <property type="match status" value="1"/>
</dbReference>
<evidence type="ECO:0000313" key="3">
    <source>
        <dbReference type="Proteomes" id="UP000001623"/>
    </source>
</evidence>
<reference evidence="2 3" key="1">
    <citation type="submission" date="2010-10" db="EMBL/GenBank/DDBJ databases">
        <title>Complete sequence of Mesorhizobium opportunistum WSM2075.</title>
        <authorList>
            <consortium name="US DOE Joint Genome Institute"/>
            <person name="Lucas S."/>
            <person name="Copeland A."/>
            <person name="Lapidus A."/>
            <person name="Cheng J.-F."/>
            <person name="Bruce D."/>
            <person name="Goodwin L."/>
            <person name="Pitluck S."/>
            <person name="Chertkov O."/>
            <person name="Misra M."/>
            <person name="Detter J.C."/>
            <person name="Han C."/>
            <person name="Tapia R."/>
            <person name="Land M."/>
            <person name="Hauser L."/>
            <person name="Kyrpides N."/>
            <person name="Ovchinnikova G."/>
            <person name="Mavrommatis K.M."/>
            <person name="Tiwari R.P."/>
            <person name="Howieson J.G."/>
            <person name="O'Hara G.W."/>
            <person name="Nandasena K.G."/>
            <person name="Woyke T."/>
        </authorList>
    </citation>
    <scope>NUCLEOTIDE SEQUENCE [LARGE SCALE GENOMIC DNA]</scope>
    <source>
        <strain evidence="3">LMG 24607 / HAMBI 3007 / WSM2075</strain>
    </source>
</reference>
<dbReference type="STRING" id="536019.Mesop_4373"/>
<evidence type="ECO:0000313" key="2">
    <source>
        <dbReference type="EMBL" id="AEH88802.1"/>
    </source>
</evidence>
<organism evidence="2 3">
    <name type="scientific">Mesorhizobium opportunistum (strain LMG 24607 / HAMBI 3007 / WSM2075)</name>
    <dbReference type="NCBI Taxonomy" id="536019"/>
    <lineage>
        <taxon>Bacteria</taxon>
        <taxon>Pseudomonadati</taxon>
        <taxon>Pseudomonadota</taxon>
        <taxon>Alphaproteobacteria</taxon>
        <taxon>Hyphomicrobiales</taxon>
        <taxon>Phyllobacteriaceae</taxon>
        <taxon>Mesorhizobium</taxon>
    </lineage>
</organism>
<gene>
    <name evidence="2" type="ordered locus">Mesop_4373</name>
</gene>
<dbReference type="EMBL" id="CP002279">
    <property type="protein sequence ID" value="AEH88802.1"/>
    <property type="molecule type" value="Genomic_DNA"/>
</dbReference>
<dbReference type="AlphaFoldDB" id="F7YAP2"/>
<dbReference type="KEGG" id="mop:Mesop_4373"/>
<dbReference type="PANTHER" id="PTHR43798">
    <property type="entry name" value="MONOACYLGLYCEROL LIPASE"/>
    <property type="match status" value="1"/>
</dbReference>
<dbReference type="PANTHER" id="PTHR43798:SF33">
    <property type="entry name" value="HYDROLASE, PUTATIVE (AFU_ORTHOLOGUE AFUA_2G14860)-RELATED"/>
    <property type="match status" value="1"/>
</dbReference>
<sequence>MAFDREDAKLAAGLLVAALAALAGYNAVRARRAIAARAYGRVMEIGGLRLHFIEAGSGMPLLLLHGNGSMAEDFKWSGIFDEAAKTYRVLAFDRPGFGRSSRSRRRWSAGDQADLIHAAVNRLGIEKYLVLGHSWGAWIALELARRHSPSVAGIVLVSGYYYPPPRLDLALAALPALPVIGTVFRHTLLPLLVRHAWPWAMGKIFQPAAIAGDFAALAKDVASRPSQLRAVCFESASMLGAALSRKASYRDIAVPTGILAGAGDRLFDAERDARRLHAEICGSLLEVIPDTGHMVHQSAPQAVVGMLHAIAGRHAMSERPRRRRLEPCAEEFEAGPASQRFQAGDK</sequence>
<dbReference type="Proteomes" id="UP000001623">
    <property type="component" value="Chromosome"/>
</dbReference>
<protein>
    <submittedName>
        <fullName evidence="2">Alpha/beta hydrolase fold protein</fullName>
    </submittedName>
</protein>
<name>F7YAP2_MESOW</name>
<dbReference type="PRINTS" id="PR00412">
    <property type="entry name" value="EPOXHYDRLASE"/>
</dbReference>
<dbReference type="InterPro" id="IPR050266">
    <property type="entry name" value="AB_hydrolase_sf"/>
</dbReference>
<evidence type="ECO:0000259" key="1">
    <source>
        <dbReference type="Pfam" id="PF00561"/>
    </source>
</evidence>
<proteinExistence type="predicted"/>
<dbReference type="HOGENOM" id="CLU_020336_13_0_5"/>
<dbReference type="Gene3D" id="3.40.50.1820">
    <property type="entry name" value="alpha/beta hydrolase"/>
    <property type="match status" value="1"/>
</dbReference>
<dbReference type="ESTHER" id="9rhiz-c8sdk9">
    <property type="family name" value="6_AlphaBeta_hydrolase"/>
</dbReference>
<feature type="domain" description="AB hydrolase-1" evidence="1">
    <location>
        <begin position="60"/>
        <end position="296"/>
    </location>
</feature>
<dbReference type="GO" id="GO:0016020">
    <property type="term" value="C:membrane"/>
    <property type="evidence" value="ECO:0007669"/>
    <property type="project" value="TreeGrafter"/>
</dbReference>
<dbReference type="InterPro" id="IPR000639">
    <property type="entry name" value="Epox_hydrolase-like"/>
</dbReference>
<dbReference type="InterPro" id="IPR029058">
    <property type="entry name" value="AB_hydrolase_fold"/>
</dbReference>
<dbReference type="eggNOG" id="COG2267">
    <property type="taxonomic scope" value="Bacteria"/>
</dbReference>
<keyword evidence="2" id="KW-0378">Hydrolase</keyword>
<dbReference type="InterPro" id="IPR000073">
    <property type="entry name" value="AB_hydrolase_1"/>
</dbReference>
<dbReference type="SUPFAM" id="SSF53474">
    <property type="entry name" value="alpha/beta-Hydrolases"/>
    <property type="match status" value="1"/>
</dbReference>
<accession>F7YAP2</accession>